<proteinExistence type="predicted"/>
<evidence type="ECO:0000313" key="1">
    <source>
        <dbReference type="EMBL" id="EWG46975.1"/>
    </source>
</evidence>
<dbReference type="KEGG" id="fvr:FVEG_07236"/>
<organism evidence="1 2">
    <name type="scientific">Gibberella moniliformis (strain M3125 / FGSC 7600)</name>
    <name type="common">Maize ear and stalk rot fungus</name>
    <name type="synonym">Fusarium verticillioides</name>
    <dbReference type="NCBI Taxonomy" id="334819"/>
    <lineage>
        <taxon>Eukaryota</taxon>
        <taxon>Fungi</taxon>
        <taxon>Dikarya</taxon>
        <taxon>Ascomycota</taxon>
        <taxon>Pezizomycotina</taxon>
        <taxon>Sordariomycetes</taxon>
        <taxon>Hypocreomycetidae</taxon>
        <taxon>Hypocreales</taxon>
        <taxon>Nectriaceae</taxon>
        <taxon>Fusarium</taxon>
        <taxon>Fusarium fujikuroi species complex</taxon>
    </lineage>
</organism>
<dbReference type="AlphaFoldDB" id="W7MHH0"/>
<dbReference type="HOGENOM" id="CLU_2542760_0_0_1"/>
<evidence type="ECO:0000313" key="2">
    <source>
        <dbReference type="Proteomes" id="UP000009096"/>
    </source>
</evidence>
<dbReference type="GeneID" id="30065062"/>
<dbReference type="EMBL" id="CM000585">
    <property type="protein sequence ID" value="EWG46975.1"/>
    <property type="molecule type" value="Genomic_DNA"/>
</dbReference>
<dbReference type="EMBL" id="DS022250">
    <property type="protein sequence ID" value="EWG46975.1"/>
    <property type="molecule type" value="Genomic_DNA"/>
</dbReference>
<dbReference type="RefSeq" id="XP_018753166.1">
    <property type="nucleotide sequence ID" value="XM_018895831.1"/>
</dbReference>
<protein>
    <submittedName>
        <fullName evidence="1">Uncharacterized protein</fullName>
    </submittedName>
</protein>
<sequence length="83" mass="9051">MLGAESTVETGWMSRPGTAKTMEGADGLDLYVHACHRDKHCHPLSVDSRCNNNNNGYGPGVYAMRSNNNSDALHIVTRCSNKD</sequence>
<keyword evidence="2" id="KW-1185">Reference proteome</keyword>
<dbReference type="Proteomes" id="UP000009096">
    <property type="component" value="Chromosome 8"/>
</dbReference>
<reference evidence="1 2" key="1">
    <citation type="journal article" date="2010" name="Nature">
        <title>Comparative genomics reveals mobile pathogenicity chromosomes in Fusarium.</title>
        <authorList>
            <person name="Ma L.J."/>
            <person name="van der Does H.C."/>
            <person name="Borkovich K.A."/>
            <person name="Coleman J.J."/>
            <person name="Daboussi M.J."/>
            <person name="Di Pietro A."/>
            <person name="Dufresne M."/>
            <person name="Freitag M."/>
            <person name="Grabherr M."/>
            <person name="Henrissat B."/>
            <person name="Houterman P.M."/>
            <person name="Kang S."/>
            <person name="Shim W.B."/>
            <person name="Woloshuk C."/>
            <person name="Xie X."/>
            <person name="Xu J.R."/>
            <person name="Antoniw J."/>
            <person name="Baker S.E."/>
            <person name="Bluhm B.H."/>
            <person name="Breakspear A."/>
            <person name="Brown D.W."/>
            <person name="Butchko R.A."/>
            <person name="Chapman S."/>
            <person name="Coulson R."/>
            <person name="Coutinho P.M."/>
            <person name="Danchin E.G."/>
            <person name="Diener A."/>
            <person name="Gale L.R."/>
            <person name="Gardiner D.M."/>
            <person name="Goff S."/>
            <person name="Hammond-Kosack K.E."/>
            <person name="Hilburn K."/>
            <person name="Hua-Van A."/>
            <person name="Jonkers W."/>
            <person name="Kazan K."/>
            <person name="Kodira C.D."/>
            <person name="Koehrsen M."/>
            <person name="Kumar L."/>
            <person name="Lee Y.H."/>
            <person name="Li L."/>
            <person name="Manners J.M."/>
            <person name="Miranda-Saavedra D."/>
            <person name="Mukherjee M."/>
            <person name="Park G."/>
            <person name="Park J."/>
            <person name="Park S.Y."/>
            <person name="Proctor R.H."/>
            <person name="Regev A."/>
            <person name="Ruiz-Roldan M.C."/>
            <person name="Sain D."/>
            <person name="Sakthikumar S."/>
            <person name="Sykes S."/>
            <person name="Schwartz D.C."/>
            <person name="Turgeon B.G."/>
            <person name="Wapinski I."/>
            <person name="Yoder O."/>
            <person name="Young S."/>
            <person name="Zeng Q."/>
            <person name="Zhou S."/>
            <person name="Galagan J."/>
            <person name="Cuomo C.A."/>
            <person name="Kistler H.C."/>
            <person name="Rep M."/>
        </authorList>
    </citation>
    <scope>NUCLEOTIDE SEQUENCE [LARGE SCALE GENOMIC DNA]</scope>
    <source>
        <strain evidence="2">M3125 / FGSC 7600</strain>
    </source>
</reference>
<gene>
    <name evidence="1" type="ORF">FVEG_07236</name>
</gene>
<dbReference type="VEuPathDB" id="FungiDB:FVEG_07236"/>
<accession>W7MHH0</accession>
<name>W7MHH0_GIBM7</name>